<dbReference type="AlphaFoldDB" id="A0A3Q9C7K7"/>
<dbReference type="KEGG" id="saqu:EJC51_45870"/>
<dbReference type="EMBL" id="CP034463">
    <property type="protein sequence ID" value="AZP22735.1"/>
    <property type="molecule type" value="Genomic_DNA"/>
</dbReference>
<dbReference type="Proteomes" id="UP000280197">
    <property type="component" value="Chromosome"/>
</dbReference>
<evidence type="ECO:0000259" key="2">
    <source>
        <dbReference type="Pfam" id="PF04213"/>
    </source>
</evidence>
<gene>
    <name evidence="3" type="ORF">EJC51_45870</name>
</gene>
<feature type="region of interest" description="Disordered" evidence="1">
    <location>
        <begin position="1"/>
        <end position="30"/>
    </location>
</feature>
<protein>
    <recommendedName>
        <fullName evidence="2">Htaa domain-containing protein</fullName>
    </recommendedName>
</protein>
<organism evidence="3 4">
    <name type="scientific">Streptomyces aquilus</name>
    <dbReference type="NCBI Taxonomy" id="2548456"/>
    <lineage>
        <taxon>Bacteria</taxon>
        <taxon>Bacillati</taxon>
        <taxon>Actinomycetota</taxon>
        <taxon>Actinomycetes</taxon>
        <taxon>Kitasatosporales</taxon>
        <taxon>Streptomycetaceae</taxon>
        <taxon>Streptomyces</taxon>
    </lineage>
</organism>
<accession>A0A3Q9C7K7</accession>
<name>A0A3Q9C7K7_9ACTN</name>
<dbReference type="RefSeq" id="WP_126276536.1">
    <property type="nucleotide sequence ID" value="NZ_CP034463.1"/>
</dbReference>
<evidence type="ECO:0000313" key="3">
    <source>
        <dbReference type="EMBL" id="AZP22735.1"/>
    </source>
</evidence>
<evidence type="ECO:0000313" key="4">
    <source>
        <dbReference type="Proteomes" id="UP000280197"/>
    </source>
</evidence>
<evidence type="ECO:0000256" key="1">
    <source>
        <dbReference type="SAM" id="MobiDB-lite"/>
    </source>
</evidence>
<proteinExistence type="predicted"/>
<keyword evidence="4" id="KW-1185">Reference proteome</keyword>
<reference evidence="3 4" key="1">
    <citation type="submission" date="2018-12" db="EMBL/GenBank/DDBJ databases">
        <authorList>
            <person name="Li K."/>
        </authorList>
    </citation>
    <scope>NUCLEOTIDE SEQUENCE [LARGE SCALE GENOMIC DNA]</scope>
    <source>
        <strain evidence="4">CR22</strain>
    </source>
</reference>
<sequence length="166" mass="18071">MRGCSGRKLSRGFRLTPPGGSEARPPHDGLRSDLDIERVVHRLRPFLRCDRAHTARGGDRRRLPFPVRDGGGGRTEVRRCASFRAHAGLLDLVVADPWLHMSGTTGWFISVADVSQSAGSRIRIASLPGPPAAVLGAHDAVLTRDGTPLFDHQYRTGEPLAPVRVE</sequence>
<dbReference type="InterPro" id="IPR007331">
    <property type="entry name" value="Htaa"/>
</dbReference>
<dbReference type="Pfam" id="PF04213">
    <property type="entry name" value="HtaA"/>
    <property type="match status" value="1"/>
</dbReference>
<feature type="domain" description="Htaa" evidence="2">
    <location>
        <begin position="81"/>
        <end position="165"/>
    </location>
</feature>